<dbReference type="EMBL" id="MU393458">
    <property type="protein sequence ID" value="KAI4866467.1"/>
    <property type="molecule type" value="Genomic_DNA"/>
</dbReference>
<comment type="caution">
    <text evidence="1">The sequence shown here is derived from an EMBL/GenBank/DDBJ whole genome shotgun (WGS) entry which is preliminary data.</text>
</comment>
<reference evidence="1 2" key="1">
    <citation type="journal article" date="2022" name="New Phytol.">
        <title>Ecological generalism drives hyperdiversity of secondary metabolite gene clusters in xylarialean endophytes.</title>
        <authorList>
            <person name="Franco M.E.E."/>
            <person name="Wisecaver J.H."/>
            <person name="Arnold A.E."/>
            <person name="Ju Y.M."/>
            <person name="Slot J.C."/>
            <person name="Ahrendt S."/>
            <person name="Moore L.P."/>
            <person name="Eastman K.E."/>
            <person name="Scott K."/>
            <person name="Konkel Z."/>
            <person name="Mondo S.J."/>
            <person name="Kuo A."/>
            <person name="Hayes R.D."/>
            <person name="Haridas S."/>
            <person name="Andreopoulos B."/>
            <person name="Riley R."/>
            <person name="LaButti K."/>
            <person name="Pangilinan J."/>
            <person name="Lipzen A."/>
            <person name="Amirebrahimi M."/>
            <person name="Yan J."/>
            <person name="Adam C."/>
            <person name="Keymanesh K."/>
            <person name="Ng V."/>
            <person name="Louie K."/>
            <person name="Northen T."/>
            <person name="Drula E."/>
            <person name="Henrissat B."/>
            <person name="Hsieh H.M."/>
            <person name="Youens-Clark K."/>
            <person name="Lutzoni F."/>
            <person name="Miadlikowska J."/>
            <person name="Eastwood D.C."/>
            <person name="Hamelin R.C."/>
            <person name="Grigoriev I.V."/>
            <person name="U'Ren J.M."/>
        </authorList>
    </citation>
    <scope>NUCLEOTIDE SEQUENCE [LARGE SCALE GENOMIC DNA]</scope>
    <source>
        <strain evidence="1 2">CBS 119005</strain>
    </source>
</reference>
<gene>
    <name evidence="1" type="ORF">F4820DRAFT_248490</name>
</gene>
<accession>A0ACB9Z437</accession>
<evidence type="ECO:0000313" key="2">
    <source>
        <dbReference type="Proteomes" id="UP001497700"/>
    </source>
</evidence>
<protein>
    <submittedName>
        <fullName evidence="1">Glycoside hydrolase family 17 protein</fullName>
    </submittedName>
</protein>
<keyword evidence="1" id="KW-0378">Hydrolase</keyword>
<dbReference type="Proteomes" id="UP001497700">
    <property type="component" value="Unassembled WGS sequence"/>
</dbReference>
<sequence>MSRRYSFDSDPGERAPLDDPNDPYSHHGHSSQRQSPPAARPSSPNSQARFYQDYLPSEPYHDQTHPSPSGTGASNHPSAHPDSAFNRLQNNRRYSSGPERTGAGTGAAAGVTAGGVYAAAEPSPSSSLFRPIQSSGREDNPSTRGPEVSQPNVTPGADNFSEAAAGGMSGLAMSVAERNARESGLEAMRQAHQFQQPQQPQSLYPDGYQTAPPQHNSYEEPRGYAYDQGYQGYDMSGYGAGNYGHPNQPYHSSPGLAPMGAAVAPPSGRDTPTRSVHSYSSDPFRDPHMAYGQRMDPNLGQFNPNDIDDDGDDGLDYRRSARNSILSLGGSSGRGGNGATFGTVGAAAAGGVVGGLIGKNRTSGVHYDPVQNASSAGNVGGTAEYEMGAKNEKPSEWLSGQTSSRKKWKWFIFIVVGLVIAGGIAGGVVGGIMANKKSGSAGGLQSADSDTALNGDLDINSNEIKALMNNPNLHKVFPGVDYTPINVQFPDCIKNPPSQNNVTRDVAVLSQLTNTIRLYGTDCNQTEMTIHALRQLKLDSDIKIWLGVWQDGNDTTNERQLSKMWNLLDKYGADPFKGLIVGNEILFREQMTATELGDLLDSVRSNLSRHDWDLPVATSDLGDNWDAQLASISDYIMGNIHPFFAGVNAKEAASWTWDFWHNKAEGFFKTEAEKNVISEIGWPTKGGTDCGNDTITVCPDGSVAGIDELNTLMENWVCQALQNGTNYFWFEMFDEPWKISFDTPGKEWEDQWGLMDVNRNLKDGVKIPDCGGKTV</sequence>
<name>A0ACB9Z437_9PEZI</name>
<keyword evidence="2" id="KW-1185">Reference proteome</keyword>
<proteinExistence type="predicted"/>
<organism evidence="1 2">
    <name type="scientific">Hypoxylon rubiginosum</name>
    <dbReference type="NCBI Taxonomy" id="110542"/>
    <lineage>
        <taxon>Eukaryota</taxon>
        <taxon>Fungi</taxon>
        <taxon>Dikarya</taxon>
        <taxon>Ascomycota</taxon>
        <taxon>Pezizomycotina</taxon>
        <taxon>Sordariomycetes</taxon>
        <taxon>Xylariomycetidae</taxon>
        <taxon>Xylariales</taxon>
        <taxon>Hypoxylaceae</taxon>
        <taxon>Hypoxylon</taxon>
    </lineage>
</organism>
<evidence type="ECO:0000313" key="1">
    <source>
        <dbReference type="EMBL" id="KAI4866467.1"/>
    </source>
</evidence>